<keyword evidence="6" id="KW-0315">Glutamine amidotransferase</keyword>
<dbReference type="InterPro" id="IPR033738">
    <property type="entry name" value="AsnB_N"/>
</dbReference>
<dbReference type="InterPro" id="IPR029055">
    <property type="entry name" value="Ntn_hydrolases_N"/>
</dbReference>
<dbReference type="PANTHER" id="PTHR43284">
    <property type="entry name" value="ASPARAGINE SYNTHETASE (GLUTAMINE-HYDROLYZING)"/>
    <property type="match status" value="1"/>
</dbReference>
<dbReference type="PANTHER" id="PTHR43284:SF1">
    <property type="entry name" value="ASPARAGINE SYNTHETASE"/>
    <property type="match status" value="1"/>
</dbReference>
<evidence type="ECO:0000256" key="5">
    <source>
        <dbReference type="ARBA" id="ARBA00022840"/>
    </source>
</evidence>
<dbReference type="Pfam" id="PF00733">
    <property type="entry name" value="Asn_synthase"/>
    <property type="match status" value="1"/>
</dbReference>
<evidence type="ECO:0000256" key="7">
    <source>
        <dbReference type="ARBA" id="ARBA00048741"/>
    </source>
</evidence>
<accession>A0A150RYW2</accession>
<dbReference type="InterPro" id="IPR051786">
    <property type="entry name" value="ASN_synthetase/amidase"/>
</dbReference>
<dbReference type="Gene3D" id="3.40.50.620">
    <property type="entry name" value="HUPs"/>
    <property type="match status" value="1"/>
</dbReference>
<dbReference type="InterPro" id="IPR014729">
    <property type="entry name" value="Rossmann-like_a/b/a_fold"/>
</dbReference>
<protein>
    <recommendedName>
        <fullName evidence="3">asparagine synthase (glutamine-hydrolyzing)</fullName>
        <ecNumber evidence="3">6.3.5.4</ecNumber>
    </recommendedName>
</protein>
<comment type="catalytic activity">
    <reaction evidence="7">
        <text>L-aspartate + L-glutamine + ATP + H2O = L-asparagine + L-glutamate + AMP + diphosphate + H(+)</text>
        <dbReference type="Rhea" id="RHEA:12228"/>
        <dbReference type="ChEBI" id="CHEBI:15377"/>
        <dbReference type="ChEBI" id="CHEBI:15378"/>
        <dbReference type="ChEBI" id="CHEBI:29985"/>
        <dbReference type="ChEBI" id="CHEBI:29991"/>
        <dbReference type="ChEBI" id="CHEBI:30616"/>
        <dbReference type="ChEBI" id="CHEBI:33019"/>
        <dbReference type="ChEBI" id="CHEBI:58048"/>
        <dbReference type="ChEBI" id="CHEBI:58359"/>
        <dbReference type="ChEBI" id="CHEBI:456215"/>
        <dbReference type="EC" id="6.3.5.4"/>
    </reaction>
</comment>
<evidence type="ECO:0000313" key="11">
    <source>
        <dbReference type="Proteomes" id="UP000075635"/>
    </source>
</evidence>
<dbReference type="GO" id="GO:0006529">
    <property type="term" value="P:asparagine biosynthetic process"/>
    <property type="evidence" value="ECO:0007669"/>
    <property type="project" value="InterPro"/>
</dbReference>
<organism evidence="10 11">
    <name type="scientific">Sorangium cellulosum</name>
    <name type="common">Polyangium cellulosum</name>
    <dbReference type="NCBI Taxonomy" id="56"/>
    <lineage>
        <taxon>Bacteria</taxon>
        <taxon>Pseudomonadati</taxon>
        <taxon>Myxococcota</taxon>
        <taxon>Polyangia</taxon>
        <taxon>Polyangiales</taxon>
        <taxon>Polyangiaceae</taxon>
        <taxon>Sorangium</taxon>
    </lineage>
</organism>
<dbReference type="PIRSF" id="PIRSF001589">
    <property type="entry name" value="Asn_synthetase_glu-h"/>
    <property type="match status" value="1"/>
</dbReference>
<proteinExistence type="inferred from homology"/>
<keyword evidence="4 8" id="KW-0547">Nucleotide-binding</keyword>
<feature type="domain" description="Glutamine amidotransferase type-2" evidence="9">
    <location>
        <begin position="1"/>
        <end position="180"/>
    </location>
</feature>
<dbReference type="EMBL" id="JEMB01001716">
    <property type="protein sequence ID" value="KYF85415.1"/>
    <property type="molecule type" value="Genomic_DNA"/>
</dbReference>
<dbReference type="SUPFAM" id="SSF52402">
    <property type="entry name" value="Adenine nucleotide alpha hydrolases-like"/>
    <property type="match status" value="1"/>
</dbReference>
<evidence type="ECO:0000259" key="9">
    <source>
        <dbReference type="PROSITE" id="PS51278"/>
    </source>
</evidence>
<dbReference type="AlphaFoldDB" id="A0A150RYW2"/>
<dbReference type="EC" id="6.3.5.4" evidence="3"/>
<comment type="pathway">
    <text evidence="1">Amino-acid biosynthesis; L-asparagine biosynthesis; L-asparagine from L-aspartate (L-Gln route): step 1/1.</text>
</comment>
<feature type="binding site" evidence="8">
    <location>
        <position position="288"/>
    </location>
    <ligand>
        <name>ATP</name>
        <dbReference type="ChEBI" id="CHEBI:30616"/>
    </ligand>
</feature>
<dbReference type="NCBIfam" id="TIGR01536">
    <property type="entry name" value="asn_synth_AEB"/>
    <property type="match status" value="1"/>
</dbReference>
<dbReference type="SUPFAM" id="SSF56235">
    <property type="entry name" value="N-terminal nucleophile aminohydrolases (Ntn hydrolases)"/>
    <property type="match status" value="1"/>
</dbReference>
<dbReference type="InterPro" id="IPR006426">
    <property type="entry name" value="Asn_synth_AEB"/>
</dbReference>
<reference evidence="10 11" key="1">
    <citation type="submission" date="2014-02" db="EMBL/GenBank/DDBJ databases">
        <title>The small core and large imbalanced accessory genome model reveals a collaborative survival strategy of Sorangium cellulosum strains in nature.</title>
        <authorList>
            <person name="Han K."/>
            <person name="Peng R."/>
            <person name="Blom J."/>
            <person name="Li Y.-Z."/>
        </authorList>
    </citation>
    <scope>NUCLEOTIDE SEQUENCE [LARGE SCALE GENOMIC DNA]</scope>
    <source>
        <strain evidence="10 11">So0011-07</strain>
    </source>
</reference>
<dbReference type="PROSITE" id="PS51278">
    <property type="entry name" value="GATASE_TYPE_2"/>
    <property type="match status" value="1"/>
</dbReference>
<dbReference type="InterPro" id="IPR001962">
    <property type="entry name" value="Asn_synthase"/>
</dbReference>
<evidence type="ECO:0000256" key="8">
    <source>
        <dbReference type="PIRSR" id="PIRSR001589-2"/>
    </source>
</evidence>
<evidence type="ECO:0000256" key="3">
    <source>
        <dbReference type="ARBA" id="ARBA00012737"/>
    </source>
</evidence>
<comment type="caution">
    <text evidence="10">The sequence shown here is derived from an EMBL/GenBank/DDBJ whole genome shotgun (WGS) entry which is preliminary data.</text>
</comment>
<dbReference type="InterPro" id="IPR017932">
    <property type="entry name" value="GATase_2_dom"/>
</dbReference>
<dbReference type="Pfam" id="PF13537">
    <property type="entry name" value="GATase_7"/>
    <property type="match status" value="1"/>
</dbReference>
<dbReference type="CDD" id="cd00712">
    <property type="entry name" value="AsnB"/>
    <property type="match status" value="1"/>
</dbReference>
<dbReference type="Proteomes" id="UP000075635">
    <property type="component" value="Unassembled WGS sequence"/>
</dbReference>
<evidence type="ECO:0000313" key="10">
    <source>
        <dbReference type="EMBL" id="KYF85415.1"/>
    </source>
</evidence>
<evidence type="ECO:0000256" key="6">
    <source>
        <dbReference type="ARBA" id="ARBA00022962"/>
    </source>
</evidence>
<dbReference type="GO" id="GO:0005524">
    <property type="term" value="F:ATP binding"/>
    <property type="evidence" value="ECO:0007669"/>
    <property type="project" value="UniProtKB-KW"/>
</dbReference>
<sequence length="619" mass="67663">MRPAPERRAILAAMGRQLASRGPDDEQTYDDGVLSLVFRRLSIVDVAGGRQPLWNERRSAFVAMNGEIWNHAALRETLRGTHALATRSDAEVVIHLFEDEGPRLLDRLNGMFALAVWDREAERLLLARDRLGIKPLYYAWTPGGLLFGSELKALLVHPDCPAELRFHDLDLGYLGGATYTGFSGSHVPSFVEGIDLLPGGTYLDAAPGRRPAPQTYWSLEPAIARAIEAPPRPAAAYAEDYAALLVDAVRGQLMSDVPVGAFLSGGLDSSLLCAVAAKQGQVLPCFSVVERTTVDAGDVARARRLTEALDLPFYPVSYDHEGFAEQIGFSLASLESFVWMMDAPRFTPELLFKHELHRYAKTVVPDLKAMLLGQGADEFAGGYSTPRGAPVADWDGYVARLSPSPPAQLVARGVSEPMRALVRPEALAVEGSAGAGAPFHREMRRRLLTLQALNLWNEDRIAAVQGVEARVPYLDHRLVEHLAAIPPALHRELFWDKAIVRRAAAGFLPDEIVHAPKVPFWLSGDASSIHAIMIDCARRCFPAFLEAYLGHPDSLFSASALIAVYARTRSRAPGRVDAAKLLLACMTAAIFARLCRDLRRDALAIRPMGPPSPLGRASW</sequence>
<keyword evidence="5 8" id="KW-0067">ATP-binding</keyword>
<name>A0A150RYW2_SORCE</name>
<dbReference type="GO" id="GO:0004066">
    <property type="term" value="F:asparagine synthase (glutamine-hydrolyzing) activity"/>
    <property type="evidence" value="ECO:0007669"/>
    <property type="project" value="UniProtKB-EC"/>
</dbReference>
<evidence type="ECO:0000256" key="4">
    <source>
        <dbReference type="ARBA" id="ARBA00022741"/>
    </source>
</evidence>
<dbReference type="Gene3D" id="3.60.20.10">
    <property type="entry name" value="Glutamine Phosphoribosylpyrophosphate, subunit 1, domain 1"/>
    <property type="match status" value="1"/>
</dbReference>
<gene>
    <name evidence="10" type="ORF">BE17_37880</name>
</gene>
<evidence type="ECO:0000256" key="2">
    <source>
        <dbReference type="ARBA" id="ARBA00005752"/>
    </source>
</evidence>
<feature type="binding site" evidence="8">
    <location>
        <position position="89"/>
    </location>
    <ligand>
        <name>L-glutamine</name>
        <dbReference type="ChEBI" id="CHEBI:58359"/>
    </ligand>
</feature>
<dbReference type="GO" id="GO:0005829">
    <property type="term" value="C:cytosol"/>
    <property type="evidence" value="ECO:0007669"/>
    <property type="project" value="TreeGrafter"/>
</dbReference>
<dbReference type="CDD" id="cd01991">
    <property type="entry name" value="Asn_synthase_B_C"/>
    <property type="match status" value="1"/>
</dbReference>
<comment type="similarity">
    <text evidence="2">Belongs to the asparagine synthetase family.</text>
</comment>
<evidence type="ECO:0000256" key="1">
    <source>
        <dbReference type="ARBA" id="ARBA00005187"/>
    </source>
</evidence>